<reference evidence="2 3" key="1">
    <citation type="submission" date="2018-06" db="EMBL/GenBank/DDBJ databases">
        <title>Comparative genomics of downy mildews reveals potential adaptations to biotrophy.</title>
        <authorList>
            <person name="Fletcher K."/>
            <person name="Klosterman S.J."/>
            <person name="Derevnina L."/>
            <person name="Martin F."/>
            <person name="Koike S."/>
            <person name="Reyes Chin-Wo S."/>
            <person name="Mou B."/>
            <person name="Michelmore R."/>
        </authorList>
    </citation>
    <scope>NUCLEOTIDE SEQUENCE [LARGE SCALE GENOMIC DNA]</scope>
    <source>
        <strain evidence="2 3">R14</strain>
    </source>
</reference>
<feature type="transmembrane region" description="Helical" evidence="1">
    <location>
        <begin position="21"/>
        <end position="37"/>
    </location>
</feature>
<sequence>MSVLVQALRQKMKKMASLREHGFYYVNGLVAMFYFANRSSKVTYSSSEHRAAIGKVDEDNTMKRSSPASIRNEIGSSSRQFPTRTIVSMNVIDYHQVSIIVTTIVIIFSLSFKTSADLASHQQKELVSLIGPSRTIGLTWHNRFQLQKQSRMKIYYTKACCLKSARKDRMHHYRGRLETNLVMESLLILTY</sequence>
<organism evidence="2 3">
    <name type="scientific">Peronospora effusa</name>
    <dbReference type="NCBI Taxonomy" id="542832"/>
    <lineage>
        <taxon>Eukaryota</taxon>
        <taxon>Sar</taxon>
        <taxon>Stramenopiles</taxon>
        <taxon>Oomycota</taxon>
        <taxon>Peronosporomycetes</taxon>
        <taxon>Peronosporales</taxon>
        <taxon>Peronosporaceae</taxon>
        <taxon>Peronospora</taxon>
    </lineage>
</organism>
<dbReference type="Proteomes" id="UP000282087">
    <property type="component" value="Unassembled WGS sequence"/>
</dbReference>
<evidence type="ECO:0000313" key="2">
    <source>
        <dbReference type="EMBL" id="RMX64427.1"/>
    </source>
</evidence>
<evidence type="ECO:0000313" key="3">
    <source>
        <dbReference type="Proteomes" id="UP000282087"/>
    </source>
</evidence>
<feature type="transmembrane region" description="Helical" evidence="1">
    <location>
        <begin position="94"/>
        <end position="112"/>
    </location>
</feature>
<evidence type="ECO:0000256" key="1">
    <source>
        <dbReference type="SAM" id="Phobius"/>
    </source>
</evidence>
<name>A0A3M6VDH6_9STRA</name>
<keyword evidence="3" id="KW-1185">Reference proteome</keyword>
<protein>
    <submittedName>
        <fullName evidence="2">Uncharacterized protein</fullName>
    </submittedName>
</protein>
<dbReference type="EMBL" id="QLLG01000312">
    <property type="protein sequence ID" value="RMX64427.1"/>
    <property type="molecule type" value="Genomic_DNA"/>
</dbReference>
<gene>
    <name evidence="2" type="ORF">DD238_007056</name>
</gene>
<proteinExistence type="predicted"/>
<dbReference type="AlphaFoldDB" id="A0A3M6VDH6"/>
<keyword evidence="1" id="KW-1133">Transmembrane helix</keyword>
<keyword evidence="1" id="KW-0472">Membrane</keyword>
<accession>A0A3M6VDH6</accession>
<keyword evidence="1" id="KW-0812">Transmembrane</keyword>
<comment type="caution">
    <text evidence="2">The sequence shown here is derived from an EMBL/GenBank/DDBJ whole genome shotgun (WGS) entry which is preliminary data.</text>
</comment>